<protein>
    <submittedName>
        <fullName evidence="4">Leucine-rich repeat-containing protein 51</fullName>
    </submittedName>
</protein>
<dbReference type="AlphaFoldDB" id="A0A0K0E4P2"/>
<reference evidence="4" key="1">
    <citation type="submission" date="2015-08" db="UniProtKB">
        <authorList>
            <consortium name="WormBaseParasite"/>
        </authorList>
    </citation>
    <scope>IDENTIFICATION</scope>
</reference>
<evidence type="ECO:0000313" key="3">
    <source>
        <dbReference type="Proteomes" id="UP000035681"/>
    </source>
</evidence>
<keyword evidence="3" id="KW-1185">Reference proteome</keyword>
<dbReference type="GO" id="GO:0005737">
    <property type="term" value="C:cytoplasm"/>
    <property type="evidence" value="ECO:0007669"/>
    <property type="project" value="TreeGrafter"/>
</dbReference>
<dbReference type="WBParaSite" id="TCONS_00013051.p1">
    <property type="protein sequence ID" value="TCONS_00013051.p1"/>
    <property type="gene ID" value="XLOC_008843"/>
</dbReference>
<dbReference type="Gene3D" id="3.80.10.10">
    <property type="entry name" value="Ribonuclease Inhibitor"/>
    <property type="match status" value="1"/>
</dbReference>
<dbReference type="InterPro" id="IPR032675">
    <property type="entry name" value="LRR_dom_sf"/>
</dbReference>
<accession>A0A0K0E4P2</accession>
<sequence>MSSEELSKDFTDSEKETLSKVASAGKGVTQVMHRCEAAKTSGYLDLSSCSLMYIADAIYLVLKGYMIDKVSLQDNDLQKFPIKMVTKFPQLYFINVRKNKIKEIPDELNKWEKVKAANFASNKLTVFPEAIYSWSNLAILDISENEIDTLDVIRLFTACKKLTILNIKNTLISDNIINSIKNYPGKVSNFKLEC</sequence>
<dbReference type="STRING" id="6248.A0A0K0E4P2"/>
<dbReference type="PANTHER" id="PTHR48051">
    <property type="match status" value="1"/>
</dbReference>
<dbReference type="PANTHER" id="PTHR48051:SF1">
    <property type="entry name" value="RAS SUPPRESSOR PROTEIN 1"/>
    <property type="match status" value="1"/>
</dbReference>
<proteinExistence type="predicted"/>
<dbReference type="Proteomes" id="UP000035681">
    <property type="component" value="Unplaced"/>
</dbReference>
<name>A0A0K0E4P2_STRER</name>
<evidence type="ECO:0000256" key="2">
    <source>
        <dbReference type="ARBA" id="ARBA00022737"/>
    </source>
</evidence>
<dbReference type="InterPro" id="IPR050216">
    <property type="entry name" value="LRR_domain-containing"/>
</dbReference>
<dbReference type="SUPFAM" id="SSF52058">
    <property type="entry name" value="L domain-like"/>
    <property type="match status" value="1"/>
</dbReference>
<evidence type="ECO:0000256" key="1">
    <source>
        <dbReference type="ARBA" id="ARBA00022614"/>
    </source>
</evidence>
<dbReference type="WBParaSite" id="SSTP_0000446100.1">
    <property type="protein sequence ID" value="SSTP_0000446100.1"/>
    <property type="gene ID" value="SSTP_0000446100"/>
</dbReference>
<organism evidence="4">
    <name type="scientific">Strongyloides stercoralis</name>
    <name type="common">Threadworm</name>
    <dbReference type="NCBI Taxonomy" id="6248"/>
    <lineage>
        <taxon>Eukaryota</taxon>
        <taxon>Metazoa</taxon>
        <taxon>Ecdysozoa</taxon>
        <taxon>Nematoda</taxon>
        <taxon>Chromadorea</taxon>
        <taxon>Rhabditida</taxon>
        <taxon>Tylenchina</taxon>
        <taxon>Panagrolaimomorpha</taxon>
        <taxon>Strongyloidoidea</taxon>
        <taxon>Strongyloididae</taxon>
        <taxon>Strongyloides</taxon>
    </lineage>
</organism>
<keyword evidence="2" id="KW-0677">Repeat</keyword>
<evidence type="ECO:0000313" key="4">
    <source>
        <dbReference type="WBParaSite" id="SSTP_0000446100.1"/>
    </source>
</evidence>
<keyword evidence="1" id="KW-0433">Leucine-rich repeat</keyword>